<feature type="transmembrane region" description="Helical" evidence="7">
    <location>
        <begin position="169"/>
        <end position="188"/>
    </location>
</feature>
<dbReference type="GO" id="GO:0016020">
    <property type="term" value="C:membrane"/>
    <property type="evidence" value="ECO:0007669"/>
    <property type="project" value="UniProtKB-SubCell"/>
</dbReference>
<keyword evidence="3 7" id="KW-0812">Transmembrane</keyword>
<evidence type="ECO:0000256" key="1">
    <source>
        <dbReference type="ARBA" id="ARBA00004141"/>
    </source>
</evidence>
<feature type="transmembrane region" description="Helical" evidence="7">
    <location>
        <begin position="112"/>
        <end position="132"/>
    </location>
</feature>
<protein>
    <recommendedName>
        <fullName evidence="8">Peptidase S54 rhomboid domain-containing protein</fullName>
    </recommendedName>
</protein>
<dbReference type="SUPFAM" id="SSF144091">
    <property type="entry name" value="Rhomboid-like"/>
    <property type="match status" value="1"/>
</dbReference>
<comment type="similarity">
    <text evidence="2">Belongs to the peptidase S54 family.</text>
</comment>
<keyword evidence="5 7" id="KW-1133">Transmembrane helix</keyword>
<keyword evidence="4" id="KW-0378">Hydrolase</keyword>
<dbReference type="Pfam" id="PF01694">
    <property type="entry name" value="Rhomboid"/>
    <property type="match status" value="1"/>
</dbReference>
<evidence type="ECO:0000256" key="4">
    <source>
        <dbReference type="ARBA" id="ARBA00022801"/>
    </source>
</evidence>
<dbReference type="RefSeq" id="WP_258541408.1">
    <property type="nucleotide sequence ID" value="NZ_OU015584.1"/>
</dbReference>
<organism evidence="9 10">
    <name type="scientific">Parvicella tangerina</name>
    <dbReference type="NCBI Taxonomy" id="2829795"/>
    <lineage>
        <taxon>Bacteria</taxon>
        <taxon>Pseudomonadati</taxon>
        <taxon>Bacteroidota</taxon>
        <taxon>Flavobacteriia</taxon>
        <taxon>Flavobacteriales</taxon>
        <taxon>Parvicellaceae</taxon>
        <taxon>Parvicella</taxon>
    </lineage>
</organism>
<dbReference type="Proteomes" id="UP000683507">
    <property type="component" value="Chromosome"/>
</dbReference>
<evidence type="ECO:0000256" key="3">
    <source>
        <dbReference type="ARBA" id="ARBA00022692"/>
    </source>
</evidence>
<feature type="domain" description="Peptidase S54 rhomboid" evidence="8">
    <location>
        <begin position="39"/>
        <end position="186"/>
    </location>
</feature>
<dbReference type="InterPro" id="IPR050925">
    <property type="entry name" value="Rhomboid_protease_S54"/>
</dbReference>
<evidence type="ECO:0000256" key="5">
    <source>
        <dbReference type="ARBA" id="ARBA00022989"/>
    </source>
</evidence>
<keyword evidence="6 7" id="KW-0472">Membrane</keyword>
<evidence type="ECO:0000259" key="8">
    <source>
        <dbReference type="Pfam" id="PF01694"/>
    </source>
</evidence>
<accession>A0A916JLK8</accession>
<dbReference type="PANTHER" id="PTHR43731:SF14">
    <property type="entry name" value="PRESENILIN-ASSOCIATED RHOMBOID-LIKE PROTEIN, MITOCHONDRIAL"/>
    <property type="match status" value="1"/>
</dbReference>
<feature type="transmembrane region" description="Helical" evidence="7">
    <location>
        <begin position="137"/>
        <end position="157"/>
    </location>
</feature>
<dbReference type="PANTHER" id="PTHR43731">
    <property type="entry name" value="RHOMBOID PROTEASE"/>
    <property type="match status" value="1"/>
</dbReference>
<sequence length="204" mass="22866">MSITLIIVILTVIVSIMAINDNDLKYKLTFSPYSVKHHNRWWLVFSHGLVHADYAHLAMNMFTMYFLGESVEFLMKMHFGSKGAIYFILLYLGGLVFATIPAFRKHADDPGYLSLGASGAVSSVVFAFILFLPLEMLLIYGIVPIPGIVLGVLYLVYESYANKHQRTNIAHDAHLAGAVFGVLFLIAIDYRIAINFVNQLLSIF</sequence>
<evidence type="ECO:0000256" key="6">
    <source>
        <dbReference type="ARBA" id="ARBA00023136"/>
    </source>
</evidence>
<dbReference type="EMBL" id="OU015584">
    <property type="protein sequence ID" value="CAG5080135.1"/>
    <property type="molecule type" value="Genomic_DNA"/>
</dbReference>
<gene>
    <name evidence="9" type="ORF">CRYO30217_01195</name>
</gene>
<evidence type="ECO:0000256" key="2">
    <source>
        <dbReference type="ARBA" id="ARBA00009045"/>
    </source>
</evidence>
<feature type="transmembrane region" description="Helical" evidence="7">
    <location>
        <begin position="79"/>
        <end position="100"/>
    </location>
</feature>
<comment type="subcellular location">
    <subcellularLocation>
        <location evidence="1">Membrane</location>
        <topology evidence="1">Multi-pass membrane protein</topology>
    </subcellularLocation>
</comment>
<reference evidence="9" key="1">
    <citation type="submission" date="2021-04" db="EMBL/GenBank/DDBJ databases">
        <authorList>
            <person name="Rodrigo-Torres L."/>
            <person name="Arahal R. D."/>
            <person name="Lucena T."/>
        </authorList>
    </citation>
    <scope>NUCLEOTIDE SEQUENCE</scope>
    <source>
        <strain evidence="9">AS29M-1</strain>
    </source>
</reference>
<keyword evidence="10" id="KW-1185">Reference proteome</keyword>
<dbReference type="AlphaFoldDB" id="A0A916JLK8"/>
<proteinExistence type="inferred from homology"/>
<evidence type="ECO:0000313" key="9">
    <source>
        <dbReference type="EMBL" id="CAG5080135.1"/>
    </source>
</evidence>
<evidence type="ECO:0000256" key="7">
    <source>
        <dbReference type="SAM" id="Phobius"/>
    </source>
</evidence>
<dbReference type="InterPro" id="IPR035952">
    <property type="entry name" value="Rhomboid-like_sf"/>
</dbReference>
<dbReference type="KEGG" id="ptan:CRYO30217_01195"/>
<dbReference type="Gene3D" id="1.20.1540.10">
    <property type="entry name" value="Rhomboid-like"/>
    <property type="match status" value="1"/>
</dbReference>
<dbReference type="GO" id="GO:0004252">
    <property type="term" value="F:serine-type endopeptidase activity"/>
    <property type="evidence" value="ECO:0007669"/>
    <property type="project" value="InterPro"/>
</dbReference>
<name>A0A916JLK8_9FLAO</name>
<dbReference type="InterPro" id="IPR022764">
    <property type="entry name" value="Peptidase_S54_rhomboid_dom"/>
</dbReference>
<evidence type="ECO:0000313" key="10">
    <source>
        <dbReference type="Proteomes" id="UP000683507"/>
    </source>
</evidence>